<accession>A0A4U9XRC0</accession>
<dbReference type="RefSeq" id="WP_000198163.1">
    <property type="nucleotide sequence ID" value="NZ_CABEHT010000001.1"/>
</dbReference>
<proteinExistence type="predicted"/>
<organism evidence="1 2">
    <name type="scientific">Streptococcus pseudoporcinus</name>
    <dbReference type="NCBI Taxonomy" id="361101"/>
    <lineage>
        <taxon>Bacteria</taxon>
        <taxon>Bacillati</taxon>
        <taxon>Bacillota</taxon>
        <taxon>Bacilli</taxon>
        <taxon>Lactobacillales</taxon>
        <taxon>Streptococcaceae</taxon>
        <taxon>Streptococcus</taxon>
    </lineage>
</organism>
<reference evidence="1 2" key="1">
    <citation type="submission" date="2019-05" db="EMBL/GenBank/DDBJ databases">
        <authorList>
            <consortium name="Pathogen Informatics"/>
        </authorList>
    </citation>
    <scope>NUCLEOTIDE SEQUENCE [LARGE SCALE GENOMIC DNA]</scope>
    <source>
        <strain evidence="1 2">NCTC5386</strain>
    </source>
</reference>
<evidence type="ECO:0000313" key="1">
    <source>
        <dbReference type="EMBL" id="VTS16163.1"/>
    </source>
</evidence>
<dbReference type="AlphaFoldDB" id="A0A4U9XRC0"/>
<evidence type="ECO:0000313" key="2">
    <source>
        <dbReference type="Proteomes" id="UP000394068"/>
    </source>
</evidence>
<name>A0A4U9XRC0_9STRE</name>
<gene>
    <name evidence="1" type="ORF">NCTC5386_01445</name>
</gene>
<protein>
    <submittedName>
        <fullName evidence="1">Uncharacterized protein</fullName>
    </submittedName>
</protein>
<dbReference type="Proteomes" id="UP000394068">
    <property type="component" value="Unassembled WGS sequence"/>
</dbReference>
<dbReference type="GeneID" id="58556427"/>
<dbReference type="EMBL" id="CABEHT010000001">
    <property type="protein sequence ID" value="VTS16163.1"/>
    <property type="molecule type" value="Genomic_DNA"/>
</dbReference>
<sequence length="53" mass="6211">MTRQELIQEMMSVRQLTRYEADAAISLLEIQRIITFTPENQLACNLNSFQMGY</sequence>